<evidence type="ECO:0000259" key="1">
    <source>
        <dbReference type="PROSITE" id="PS50878"/>
    </source>
</evidence>
<dbReference type="InterPro" id="IPR000477">
    <property type="entry name" value="RT_dom"/>
</dbReference>
<reference evidence="3" key="2">
    <citation type="journal article" date="2024" name="Plant">
        <title>Genomic evolution and insights into agronomic trait innovations of Sesamum species.</title>
        <authorList>
            <person name="Miao H."/>
            <person name="Wang L."/>
            <person name="Qu L."/>
            <person name="Liu H."/>
            <person name="Sun Y."/>
            <person name="Le M."/>
            <person name="Wang Q."/>
            <person name="Wei S."/>
            <person name="Zheng Y."/>
            <person name="Lin W."/>
            <person name="Duan Y."/>
            <person name="Cao H."/>
            <person name="Xiong S."/>
            <person name="Wang X."/>
            <person name="Wei L."/>
            <person name="Li C."/>
            <person name="Ma Q."/>
            <person name="Ju M."/>
            <person name="Zhao R."/>
            <person name="Li G."/>
            <person name="Mu C."/>
            <person name="Tian Q."/>
            <person name="Mei H."/>
            <person name="Zhang T."/>
            <person name="Gao T."/>
            <person name="Zhang H."/>
        </authorList>
    </citation>
    <scope>NUCLEOTIDE SEQUENCE</scope>
    <source>
        <strain evidence="3">G02</strain>
    </source>
</reference>
<comment type="caution">
    <text evidence="3">The sequence shown here is derived from an EMBL/GenBank/DDBJ whole genome shotgun (WGS) entry which is preliminary data.</text>
</comment>
<feature type="domain" description="Reverse transcriptase" evidence="1">
    <location>
        <begin position="344"/>
        <end position="572"/>
    </location>
</feature>
<evidence type="ECO:0000313" key="3">
    <source>
        <dbReference type="EMBL" id="KAL0288044.1"/>
    </source>
</evidence>
<dbReference type="Pfam" id="PF13456">
    <property type="entry name" value="RVT_3"/>
    <property type="match status" value="1"/>
</dbReference>
<gene>
    <name evidence="3" type="ORF">Sradi_7108900</name>
</gene>
<dbReference type="AlphaFoldDB" id="A0AAW2J056"/>
<dbReference type="PROSITE" id="PS50878">
    <property type="entry name" value="RT_POL"/>
    <property type="match status" value="1"/>
</dbReference>
<dbReference type="InterPro" id="IPR026960">
    <property type="entry name" value="RVT-Znf"/>
</dbReference>
<dbReference type="Pfam" id="PF00078">
    <property type="entry name" value="RVT_1"/>
    <property type="match status" value="1"/>
</dbReference>
<evidence type="ECO:0000259" key="2">
    <source>
        <dbReference type="PROSITE" id="PS50879"/>
    </source>
</evidence>
<dbReference type="InterPro" id="IPR012337">
    <property type="entry name" value="RNaseH-like_sf"/>
</dbReference>
<dbReference type="Gene3D" id="3.30.420.10">
    <property type="entry name" value="Ribonuclease H-like superfamily/Ribonuclease H"/>
    <property type="match status" value="1"/>
</dbReference>
<reference evidence="3" key="1">
    <citation type="submission" date="2020-06" db="EMBL/GenBank/DDBJ databases">
        <authorList>
            <person name="Li T."/>
            <person name="Hu X."/>
            <person name="Zhang T."/>
            <person name="Song X."/>
            <person name="Zhang H."/>
            <person name="Dai N."/>
            <person name="Sheng W."/>
            <person name="Hou X."/>
            <person name="Wei L."/>
        </authorList>
    </citation>
    <scope>NUCLEOTIDE SEQUENCE</scope>
    <source>
        <strain evidence="3">G02</strain>
        <tissue evidence="3">Leaf</tissue>
    </source>
</reference>
<organism evidence="3">
    <name type="scientific">Sesamum radiatum</name>
    <name type="common">Black benniseed</name>
    <dbReference type="NCBI Taxonomy" id="300843"/>
    <lineage>
        <taxon>Eukaryota</taxon>
        <taxon>Viridiplantae</taxon>
        <taxon>Streptophyta</taxon>
        <taxon>Embryophyta</taxon>
        <taxon>Tracheophyta</taxon>
        <taxon>Spermatophyta</taxon>
        <taxon>Magnoliopsida</taxon>
        <taxon>eudicotyledons</taxon>
        <taxon>Gunneridae</taxon>
        <taxon>Pentapetalae</taxon>
        <taxon>asterids</taxon>
        <taxon>lamiids</taxon>
        <taxon>Lamiales</taxon>
        <taxon>Pedaliaceae</taxon>
        <taxon>Sesamum</taxon>
    </lineage>
</organism>
<accession>A0AAW2J056</accession>
<dbReference type="PANTHER" id="PTHR46890">
    <property type="entry name" value="NON-LTR RETROLELEMENT REVERSE TRANSCRIPTASE-LIKE PROTEIN-RELATED"/>
    <property type="match status" value="1"/>
</dbReference>
<protein>
    <submittedName>
        <fullName evidence="3">Ribonuclease H protein</fullName>
    </submittedName>
</protein>
<dbReference type="GO" id="GO:0003676">
    <property type="term" value="F:nucleic acid binding"/>
    <property type="evidence" value="ECO:0007669"/>
    <property type="project" value="InterPro"/>
</dbReference>
<dbReference type="SUPFAM" id="SSF53098">
    <property type="entry name" value="Ribonuclease H-like"/>
    <property type="match status" value="1"/>
</dbReference>
<dbReference type="SUPFAM" id="SSF56219">
    <property type="entry name" value="DNase I-like"/>
    <property type="match status" value="1"/>
</dbReference>
<dbReference type="PROSITE" id="PS50879">
    <property type="entry name" value="RNASE_H_1"/>
    <property type="match status" value="1"/>
</dbReference>
<name>A0AAW2J056_SESRA</name>
<dbReference type="Pfam" id="PF13966">
    <property type="entry name" value="zf-RVT"/>
    <property type="match status" value="1"/>
</dbReference>
<dbReference type="CDD" id="cd06222">
    <property type="entry name" value="RNase_H_like"/>
    <property type="match status" value="1"/>
</dbReference>
<feature type="domain" description="RNase H type-1" evidence="2">
    <location>
        <begin position="893"/>
        <end position="1022"/>
    </location>
</feature>
<sequence length="1202" mass="136741">MDSGGDFNVILHPNENQGGDIQRMGPMEDFNDMMTDTGLIDAGFEGEPFTWTNKRIWRRLDRVLYSKEWAETFNITRVAHLPRRLSDHHPLCIDASKTENKKPSSFRFQNMWLQHHSFLQTVKQSWELPIEGYGMYKLQQKLYRTKELLKKWNRETFGNVFSTVQQAKQAATDAEKNFDKDPSEANLIALNKSNAVMVHALTMEAEYWRQKSNCKWLEAGERNSKYFHSLVKKKRMKSTIHRIMEGSQEITHPDRIRDSAASYFENLLSGQRAQPSTTDFPFQFSKISEAIGNNLCSIPSEEDIKETVFSIDKDSVAGPDGFSSPFYQACWDFIARDIYDAVRDFFSGTPMPRSFTATTIVLIPKADSPQTWNDFRPISLCNVTNKILSKLLYRRISQALPELISPSQSGFVPGRLIGDNILLAQEMIHHLDLRYKNSNLVIKLDMSKAYDRVSWAFLLNVMEKMGFPTRYEIMSGQRINYDKSAFIPGKKASLIAQRIKNITGFTMKTLPITYLGAPLYKGNKRKLLYVDLIDKIRAKIAGWEQCYLSYGGRLQLIKTVLASMPIYLLQVLNPPGFSPSISKLFDTDSSIWKRMCTIRTEAQANIFWSLGDGNVSFWYDWWLPEGILANLVGAQCNLHIPVNWFWHEHEWDRQKLQQAVPQHIIDLITEVPINIYQSDYLHWRLSKHSEFTTKSAWNEIRDQQPVQQLYKSFWSKLLIPNISVFAWRLIHNWIPVDERLKEKGITLASKCLCCEDTETIPHLFLHNAHSLEAWGFFASKFQVNIPHTNDIAILIQSWKTSLGTKPHIRDVIPLLILWNIWNLRNESKYEGVVFKASTIIRKTMTYLHNLQKSRIMDTEHVKGDLFTLNSLHIPIQQKAQRQKATTVHWRKPQDGWYKLNTDGASKGNPGISGAGGILRDQLGKVIFAFQEPLGIATNTHAELSAIHRGLQICISRGLRKVWIETDATAIIKLISAPQRGAWNLQANLQNISKILNQMEHKISHIFREGNQVADFLANQACSIQQLCIFHEDTIPGKVKGRGFLSSSWKAALMLLFCAAAAKVSLAAAGERLGSESGEVGCLMLQRGAVSSGVFIRWSGLLKLLLDGWSQSCNCCCRAETTAKVLKLLLQSSFSCLSAETVSEQFQTAVGVSSGQVLVGSDDSSVVAETFWTHGIIATNFALATSHFVRTLLPFSLCLWFTL</sequence>
<dbReference type="InterPro" id="IPR044730">
    <property type="entry name" value="RNase_H-like_dom_plant"/>
</dbReference>
<dbReference type="EMBL" id="JACGWJ010000816">
    <property type="protein sequence ID" value="KAL0288044.1"/>
    <property type="molecule type" value="Genomic_DNA"/>
</dbReference>
<proteinExistence type="predicted"/>
<dbReference type="InterPro" id="IPR036691">
    <property type="entry name" value="Endo/exonu/phosph_ase_sf"/>
</dbReference>
<dbReference type="InterPro" id="IPR002156">
    <property type="entry name" value="RNaseH_domain"/>
</dbReference>
<dbReference type="InterPro" id="IPR052343">
    <property type="entry name" value="Retrotransposon-Effector_Assoc"/>
</dbReference>
<dbReference type="GO" id="GO:0004523">
    <property type="term" value="F:RNA-DNA hybrid ribonuclease activity"/>
    <property type="evidence" value="ECO:0007669"/>
    <property type="project" value="InterPro"/>
</dbReference>
<dbReference type="InterPro" id="IPR036397">
    <property type="entry name" value="RNaseH_sf"/>
</dbReference>
<dbReference type="CDD" id="cd01650">
    <property type="entry name" value="RT_nLTR_like"/>
    <property type="match status" value="1"/>
</dbReference>
<dbReference type="PANTHER" id="PTHR46890:SF48">
    <property type="entry name" value="RNA-DIRECTED DNA POLYMERASE"/>
    <property type="match status" value="1"/>
</dbReference>
<dbReference type="Gene3D" id="3.60.10.10">
    <property type="entry name" value="Endonuclease/exonuclease/phosphatase"/>
    <property type="match status" value="1"/>
</dbReference>